<dbReference type="Proteomes" id="UP001161406">
    <property type="component" value="Unassembled WGS sequence"/>
</dbReference>
<dbReference type="RefSeq" id="WP_284389255.1">
    <property type="nucleotide sequence ID" value="NZ_BSNG01000001.1"/>
</dbReference>
<dbReference type="EMBL" id="BSNG01000001">
    <property type="protein sequence ID" value="GLQ09456.1"/>
    <property type="molecule type" value="Genomic_DNA"/>
</dbReference>
<evidence type="ECO:0000313" key="3">
    <source>
        <dbReference type="Proteomes" id="UP001161406"/>
    </source>
</evidence>
<protein>
    <recommendedName>
        <fullName evidence="4">DUF937 domain-containing protein</fullName>
    </recommendedName>
</protein>
<dbReference type="Gene3D" id="1.10.10.690">
    <property type="entry name" value="YidB-like"/>
    <property type="match status" value="1"/>
</dbReference>
<evidence type="ECO:0008006" key="4">
    <source>
        <dbReference type="Google" id="ProtNLM"/>
    </source>
</evidence>
<gene>
    <name evidence="2" type="ORF">GCM10007913_13880</name>
</gene>
<reference evidence="2" key="1">
    <citation type="journal article" date="2014" name="Int. J. Syst. Evol. Microbiol.">
        <title>Complete genome of a new Firmicutes species belonging to the dominant human colonic microbiota ('Ruminococcus bicirculans') reveals two chromosomes and a selective capacity to utilize plant glucans.</title>
        <authorList>
            <consortium name="NISC Comparative Sequencing Program"/>
            <person name="Wegmann U."/>
            <person name="Louis P."/>
            <person name="Goesmann A."/>
            <person name="Henrissat B."/>
            <person name="Duncan S.H."/>
            <person name="Flint H.J."/>
        </authorList>
    </citation>
    <scope>NUCLEOTIDE SEQUENCE</scope>
    <source>
        <strain evidence="2">NBRC 103855</strain>
    </source>
</reference>
<dbReference type="SUPFAM" id="SSF140804">
    <property type="entry name" value="YidB-like"/>
    <property type="match status" value="1"/>
</dbReference>
<sequence>MADKGMPSMLALLGLLAVAGYQNRDKLGELLGGLGNGQAGTNGNGQVGTGQPGAGSAQTGAAPGTGGLEGMLGGLGGMLGGAAGAGGLGSVLSGGLGDLVDRFNTSGQGSKAKSWVQDGDNEEIDAASLEQTLGADTIDALTRQTGLSRQELLERLSKTLPEAVNKLTPNGRIPTEQEASRLV</sequence>
<dbReference type="Pfam" id="PF20159">
    <property type="entry name" value="YidB"/>
    <property type="match status" value="1"/>
</dbReference>
<organism evidence="2 3">
    <name type="scientific">Devosia yakushimensis</name>
    <dbReference type="NCBI Taxonomy" id="470028"/>
    <lineage>
        <taxon>Bacteria</taxon>
        <taxon>Pseudomonadati</taxon>
        <taxon>Pseudomonadota</taxon>
        <taxon>Alphaproteobacteria</taxon>
        <taxon>Hyphomicrobiales</taxon>
        <taxon>Devosiaceae</taxon>
        <taxon>Devosia</taxon>
    </lineage>
</organism>
<evidence type="ECO:0000313" key="2">
    <source>
        <dbReference type="EMBL" id="GLQ09456.1"/>
    </source>
</evidence>
<dbReference type="InterPro" id="IPR027405">
    <property type="entry name" value="YidB-like"/>
</dbReference>
<accession>A0ABQ5UDB7</accession>
<keyword evidence="3" id="KW-1185">Reference proteome</keyword>
<feature type="compositionally biased region" description="Gly residues" evidence="1">
    <location>
        <begin position="42"/>
        <end position="53"/>
    </location>
</feature>
<evidence type="ECO:0000256" key="1">
    <source>
        <dbReference type="SAM" id="MobiDB-lite"/>
    </source>
</evidence>
<name>A0ABQ5UDB7_9HYPH</name>
<comment type="caution">
    <text evidence="2">The sequence shown here is derived from an EMBL/GenBank/DDBJ whole genome shotgun (WGS) entry which is preliminary data.</text>
</comment>
<feature type="region of interest" description="Disordered" evidence="1">
    <location>
        <begin position="42"/>
        <end position="62"/>
    </location>
</feature>
<proteinExistence type="predicted"/>
<reference evidence="2" key="2">
    <citation type="submission" date="2023-01" db="EMBL/GenBank/DDBJ databases">
        <title>Draft genome sequence of Devosia yakushimensis strain NBRC 103855.</title>
        <authorList>
            <person name="Sun Q."/>
            <person name="Mori K."/>
        </authorList>
    </citation>
    <scope>NUCLEOTIDE SEQUENCE</scope>
    <source>
        <strain evidence="2">NBRC 103855</strain>
    </source>
</reference>
<dbReference type="InterPro" id="IPR045372">
    <property type="entry name" value="YidB"/>
</dbReference>